<dbReference type="InterPro" id="IPR017871">
    <property type="entry name" value="ABC_transporter-like_CS"/>
</dbReference>
<keyword evidence="12" id="KW-0472">Membrane</keyword>
<comment type="cofactor">
    <cofactor evidence="1">
        <name>FAD</name>
        <dbReference type="ChEBI" id="CHEBI:57692"/>
    </cofactor>
</comment>
<dbReference type="InterPro" id="IPR039261">
    <property type="entry name" value="FNR_nucleotide-bd"/>
</dbReference>
<dbReference type="Pfam" id="PF04954">
    <property type="entry name" value="SIP"/>
    <property type="match status" value="1"/>
</dbReference>
<evidence type="ECO:0000256" key="6">
    <source>
        <dbReference type="ARBA" id="ARBA00022630"/>
    </source>
</evidence>
<comment type="caution">
    <text evidence="18">The sequence shown here is derived from an EMBL/GenBank/DDBJ whole genome shotgun (WGS) entry which is preliminary data.</text>
</comment>
<dbReference type="SUPFAM" id="SSF52540">
    <property type="entry name" value="P-loop containing nucleoside triphosphate hydrolases"/>
    <property type="match status" value="1"/>
</dbReference>
<keyword evidence="3" id="KW-0813">Transport</keyword>
<evidence type="ECO:0000256" key="12">
    <source>
        <dbReference type="ARBA" id="ARBA00023136"/>
    </source>
</evidence>
<keyword evidence="19" id="KW-1185">Reference proteome</keyword>
<keyword evidence="6" id="KW-0285">Flavoprotein</keyword>
<evidence type="ECO:0000256" key="3">
    <source>
        <dbReference type="ARBA" id="ARBA00022448"/>
    </source>
</evidence>
<dbReference type="PROSITE" id="PS00211">
    <property type="entry name" value="ABC_TRANSPORTER_1"/>
    <property type="match status" value="1"/>
</dbReference>
<evidence type="ECO:0000256" key="8">
    <source>
        <dbReference type="ARBA" id="ARBA00022827"/>
    </source>
</evidence>
<dbReference type="Gene3D" id="3.40.50.80">
    <property type="entry name" value="Nucleotide-binding domain of ferredoxin-NADP reductase (FNR) module"/>
    <property type="match status" value="1"/>
</dbReference>
<evidence type="ECO:0000256" key="10">
    <source>
        <dbReference type="ARBA" id="ARBA00023004"/>
    </source>
</evidence>
<organism evidence="18 19">
    <name type="scientific">Arthrobacter halodurans</name>
    <dbReference type="NCBI Taxonomy" id="516699"/>
    <lineage>
        <taxon>Bacteria</taxon>
        <taxon>Bacillati</taxon>
        <taxon>Actinomycetota</taxon>
        <taxon>Actinomycetes</taxon>
        <taxon>Micrococcales</taxon>
        <taxon>Micrococcaceae</taxon>
        <taxon>Arthrobacter</taxon>
    </lineage>
</organism>
<feature type="domain" description="ABC transporter" evidence="16">
    <location>
        <begin position="4"/>
        <end position="240"/>
    </location>
</feature>
<dbReference type="SMART" id="SM00382">
    <property type="entry name" value="AAA"/>
    <property type="match status" value="1"/>
</dbReference>
<keyword evidence="11" id="KW-0406">Ion transport</keyword>
<dbReference type="CDD" id="cd03214">
    <property type="entry name" value="ABC_Iron-Siderophores_B12_Hemin"/>
    <property type="match status" value="1"/>
</dbReference>
<evidence type="ECO:0000256" key="9">
    <source>
        <dbReference type="ARBA" id="ARBA00022840"/>
    </source>
</evidence>
<dbReference type="InterPro" id="IPR017938">
    <property type="entry name" value="Riboflavin_synthase-like_b-brl"/>
</dbReference>
<name>A0ABV4UQR9_9MICC</name>
<evidence type="ECO:0000256" key="2">
    <source>
        <dbReference type="ARBA" id="ARBA00004202"/>
    </source>
</evidence>
<reference evidence="18 19" key="1">
    <citation type="submission" date="2024-09" db="EMBL/GenBank/DDBJ databases">
        <authorList>
            <person name="Salinas-Garcia M.A."/>
            <person name="Prieme A."/>
        </authorList>
    </citation>
    <scope>NUCLEOTIDE SEQUENCE [LARGE SCALE GENOMIC DNA]</scope>
    <source>
        <strain evidence="18 19">DSM 21081</strain>
    </source>
</reference>
<dbReference type="RefSeq" id="WP_373972949.1">
    <property type="nucleotide sequence ID" value="NZ_JBHDLJ010000014.1"/>
</dbReference>
<evidence type="ECO:0000256" key="4">
    <source>
        <dbReference type="ARBA" id="ARBA00022475"/>
    </source>
</evidence>
<dbReference type="InterPro" id="IPR003593">
    <property type="entry name" value="AAA+_ATPase"/>
</dbReference>
<sequence length="669" mass="71697">MATLEARSLTLSYDAAKVVEDLTLELPAGEVTMIVGANGCGKSTLLRGLARLLKPAGGSVLLDGRDIRESPARDVARVLGLLPQAPVAPDGISVRELVGRGRYPHQGWFRRWSADDDAAVDRALHATGTGDLAERPVDELSGGQRQRAWIAMALAQETDLLLLDEPTTFLDVAHQLEVLDVVADLNRRRGTTVAIVLHDLNLAARYADHLVALKEGRIVAQGRPADVVTEEMVQDVFGMPCRVIPDPVAGTPLVLPIGRNRIVRRKTARPPLAEHVETPVVEPVETPPADTPVVEPVETEPAETPVVEPVETEPAETPVVELVETEPAETEPVETPGRSSLEICPTLAYTLTAVAVQDLGPSFRRITFTGADLAHFGTGGHPLDLRIKMIIPPRTDADVHPGPADHFAGLRPGGTVSDEDATGWYRRWLAIDASERGAMRTYSVRSFRPAGHPGNVGPAPELDVDFVLHVRRENGRLVGGPASVWAAEASAGDRLTMLGPNRNLCGPDYGGVEFRPGAARRILLAGDETAAPAICSILESLPPGITGNAYIEVPGVDDIQGSFTRSGVTVQWLPRDSRPHGELLGAAVRSAVAIPAAGAVDTGAEPEDVDVDSTILWETTSGATQPFYAWLAGEAGTIKELRRYLVRDAGIDRKQVAFMGYWRRGKAEL</sequence>
<dbReference type="PANTHER" id="PTHR42771:SF2">
    <property type="entry name" value="IRON(3+)-HYDROXAMATE IMPORT ATP-BINDING PROTEIN FHUC"/>
    <property type="match status" value="1"/>
</dbReference>
<keyword evidence="4" id="KW-1003">Cell membrane</keyword>
<dbReference type="InterPro" id="IPR027417">
    <property type="entry name" value="P-loop_NTPase"/>
</dbReference>
<dbReference type="Pfam" id="PF00005">
    <property type="entry name" value="ABC_tran"/>
    <property type="match status" value="1"/>
</dbReference>
<dbReference type="Gene3D" id="3.40.50.300">
    <property type="entry name" value="P-loop containing nucleotide triphosphate hydrolases"/>
    <property type="match status" value="1"/>
</dbReference>
<dbReference type="EMBL" id="JBHDLJ010000014">
    <property type="protein sequence ID" value="MFB0835772.1"/>
    <property type="molecule type" value="Genomic_DNA"/>
</dbReference>
<dbReference type="Pfam" id="PF08021">
    <property type="entry name" value="FAD_binding_9"/>
    <property type="match status" value="1"/>
</dbReference>
<dbReference type="InterPro" id="IPR003439">
    <property type="entry name" value="ABC_transporter-like_ATP-bd"/>
</dbReference>
<evidence type="ECO:0000256" key="11">
    <source>
        <dbReference type="ARBA" id="ARBA00023065"/>
    </source>
</evidence>
<feature type="region of interest" description="Disordered" evidence="15">
    <location>
        <begin position="283"/>
        <end position="318"/>
    </location>
</feature>
<evidence type="ECO:0000313" key="19">
    <source>
        <dbReference type="Proteomes" id="UP001575652"/>
    </source>
</evidence>
<evidence type="ECO:0000256" key="5">
    <source>
        <dbReference type="ARBA" id="ARBA00022496"/>
    </source>
</evidence>
<comment type="subunit">
    <text evidence="13">Forms a heterodimer with IrtB.</text>
</comment>
<dbReference type="PROSITE" id="PS51384">
    <property type="entry name" value="FAD_FR"/>
    <property type="match status" value="1"/>
</dbReference>
<dbReference type="InterPro" id="IPR007037">
    <property type="entry name" value="SIP_rossman_dom"/>
</dbReference>
<keyword evidence="9" id="KW-0067">ATP-binding</keyword>
<evidence type="ECO:0000256" key="7">
    <source>
        <dbReference type="ARBA" id="ARBA00022741"/>
    </source>
</evidence>
<dbReference type="CDD" id="cd06193">
    <property type="entry name" value="siderophore_interacting"/>
    <property type="match status" value="1"/>
</dbReference>
<keyword evidence="5" id="KW-0410">Iron transport</keyword>
<evidence type="ECO:0000259" key="17">
    <source>
        <dbReference type="PROSITE" id="PS51384"/>
    </source>
</evidence>
<evidence type="ECO:0000256" key="15">
    <source>
        <dbReference type="SAM" id="MobiDB-lite"/>
    </source>
</evidence>
<protein>
    <recommendedName>
        <fullName evidence="14">Mycobactin import ATP-binding/permease protein IrtA</fullName>
    </recommendedName>
</protein>
<evidence type="ECO:0000259" key="16">
    <source>
        <dbReference type="PROSITE" id="PS50893"/>
    </source>
</evidence>
<comment type="subcellular location">
    <subcellularLocation>
        <location evidence="2">Cell membrane</location>
        <topology evidence="2">Peripheral membrane protein</topology>
    </subcellularLocation>
</comment>
<dbReference type="InterPro" id="IPR017927">
    <property type="entry name" value="FAD-bd_FR_type"/>
</dbReference>
<evidence type="ECO:0000256" key="1">
    <source>
        <dbReference type="ARBA" id="ARBA00001974"/>
    </source>
</evidence>
<proteinExistence type="predicted"/>
<dbReference type="Gene3D" id="2.40.30.10">
    <property type="entry name" value="Translation factors"/>
    <property type="match status" value="1"/>
</dbReference>
<accession>A0ABV4UQR9</accession>
<evidence type="ECO:0000256" key="14">
    <source>
        <dbReference type="ARBA" id="ARBA00023488"/>
    </source>
</evidence>
<feature type="domain" description="FAD-binding FR-type" evidence="17">
    <location>
        <begin position="346"/>
        <end position="507"/>
    </location>
</feature>
<evidence type="ECO:0000256" key="13">
    <source>
        <dbReference type="ARBA" id="ARBA00023467"/>
    </source>
</evidence>
<dbReference type="InterPro" id="IPR051535">
    <property type="entry name" value="Siderophore_ABC-ATPase"/>
</dbReference>
<keyword evidence="8" id="KW-0274">FAD</keyword>
<dbReference type="SUPFAM" id="SSF63380">
    <property type="entry name" value="Riboflavin synthase domain-like"/>
    <property type="match status" value="1"/>
</dbReference>
<dbReference type="Proteomes" id="UP001575652">
    <property type="component" value="Unassembled WGS sequence"/>
</dbReference>
<dbReference type="InterPro" id="IPR013113">
    <property type="entry name" value="SIP_FAD-bd"/>
</dbReference>
<evidence type="ECO:0000313" key="18">
    <source>
        <dbReference type="EMBL" id="MFB0835772.1"/>
    </source>
</evidence>
<dbReference type="PANTHER" id="PTHR42771">
    <property type="entry name" value="IRON(3+)-HYDROXAMATE IMPORT ATP-BINDING PROTEIN FHUC"/>
    <property type="match status" value="1"/>
</dbReference>
<dbReference type="PROSITE" id="PS50893">
    <property type="entry name" value="ABC_TRANSPORTER_2"/>
    <property type="match status" value="1"/>
</dbReference>
<keyword evidence="7" id="KW-0547">Nucleotide-binding</keyword>
<gene>
    <name evidence="18" type="ORF">ACETWP_14365</name>
</gene>
<keyword evidence="10" id="KW-0408">Iron</keyword>